<dbReference type="KEGG" id="buz:AYM40_35310"/>
<keyword evidence="1 5" id="KW-0285">Flavoprotein</keyword>
<dbReference type="EMBL" id="CP014579">
    <property type="protein sequence ID" value="ANB77346.1"/>
    <property type="molecule type" value="Genomic_DNA"/>
</dbReference>
<evidence type="ECO:0000256" key="3">
    <source>
        <dbReference type="ARBA" id="ARBA00022857"/>
    </source>
</evidence>
<dbReference type="InterPro" id="IPR050461">
    <property type="entry name" value="Nitroreductase_HadB/RutE"/>
</dbReference>
<dbReference type="CDD" id="cd02148">
    <property type="entry name" value="RutE-like"/>
    <property type="match status" value="1"/>
</dbReference>
<feature type="domain" description="Nitroreductase" evidence="6">
    <location>
        <begin position="18"/>
        <end position="159"/>
    </location>
</feature>
<protein>
    <recommendedName>
        <fullName evidence="5">Putative NADH dehydrogenase/NAD(P)H nitroreductase AYM40_35310</fullName>
        <ecNumber evidence="5">1.-.-.-</ecNumber>
    </recommendedName>
</protein>
<dbReference type="InterPro" id="IPR000415">
    <property type="entry name" value="Nitroreductase-like"/>
</dbReference>
<name>A0A160FW90_9BURK</name>
<evidence type="ECO:0000313" key="7">
    <source>
        <dbReference type="EMBL" id="ANB77346.1"/>
    </source>
</evidence>
<dbReference type="AlphaFoldDB" id="A0A160FW90"/>
<accession>A0A160FW90</accession>
<dbReference type="PANTHER" id="PTHR43543">
    <property type="entry name" value="MALONIC SEMIALDEHYDE REDUCTASE RUTE-RELATED"/>
    <property type="match status" value="1"/>
</dbReference>
<dbReference type="Gene3D" id="3.40.109.10">
    <property type="entry name" value="NADH Oxidase"/>
    <property type="match status" value="1"/>
</dbReference>
<organism evidence="7 8">
    <name type="scientific">Paraburkholderia phytofirmans OLGA172</name>
    <dbReference type="NCBI Taxonomy" id="1417228"/>
    <lineage>
        <taxon>Bacteria</taxon>
        <taxon>Pseudomonadati</taxon>
        <taxon>Pseudomonadota</taxon>
        <taxon>Betaproteobacteria</taxon>
        <taxon>Burkholderiales</taxon>
        <taxon>Burkholderiaceae</taxon>
        <taxon>Paraburkholderia</taxon>
    </lineage>
</organism>
<keyword evidence="2 5" id="KW-0288">FMN</keyword>
<proteinExistence type="inferred from homology"/>
<dbReference type="InterPro" id="IPR023936">
    <property type="entry name" value="RutE-like"/>
</dbReference>
<comment type="similarity">
    <text evidence="5">Belongs to the nitroreductase family. HadB/RutE subfamily.</text>
</comment>
<keyword evidence="3 5" id="KW-0521">NADP</keyword>
<dbReference type="PANTHER" id="PTHR43543:SF1">
    <property type="entry name" value="MALONIC SEMIALDEHYDE REDUCTASE RUTE-RELATED"/>
    <property type="match status" value="1"/>
</dbReference>
<dbReference type="Proteomes" id="UP000076852">
    <property type="component" value="Chromosome 2"/>
</dbReference>
<evidence type="ECO:0000256" key="4">
    <source>
        <dbReference type="ARBA" id="ARBA00023002"/>
    </source>
</evidence>
<reference evidence="7 8" key="1">
    <citation type="journal article" date="2016" name="Gene">
        <title>PacBio SMRT assembly of a complex multi-replicon genome reveals chlorocatechol degradative operon in a region of genome plasticity.</title>
        <authorList>
            <person name="Ricker N."/>
            <person name="Shen S.Y."/>
            <person name="Goordial J."/>
            <person name="Jin S."/>
            <person name="Fulthorpe R.R."/>
        </authorList>
    </citation>
    <scope>NUCLEOTIDE SEQUENCE [LARGE SCALE GENOMIC DNA]</scope>
    <source>
        <strain evidence="7 8">OLGA172</strain>
    </source>
</reference>
<gene>
    <name evidence="7" type="ORF">AYM40_35310</name>
</gene>
<evidence type="ECO:0000256" key="2">
    <source>
        <dbReference type="ARBA" id="ARBA00022643"/>
    </source>
</evidence>
<dbReference type="GO" id="GO:0016491">
    <property type="term" value="F:oxidoreductase activity"/>
    <property type="evidence" value="ECO:0007669"/>
    <property type="project" value="UniProtKB-UniRule"/>
</dbReference>
<evidence type="ECO:0000256" key="1">
    <source>
        <dbReference type="ARBA" id="ARBA00022630"/>
    </source>
</evidence>
<dbReference type="InterPro" id="IPR029479">
    <property type="entry name" value="Nitroreductase"/>
</dbReference>
<evidence type="ECO:0000259" key="6">
    <source>
        <dbReference type="Pfam" id="PF00881"/>
    </source>
</evidence>
<dbReference type="SUPFAM" id="SSF55469">
    <property type="entry name" value="FMN-dependent nitroreductase-like"/>
    <property type="match status" value="1"/>
</dbReference>
<dbReference type="EC" id="1.-.-.-" evidence="5"/>
<dbReference type="OrthoDB" id="9784375at2"/>
<comment type="cofactor">
    <cofactor evidence="5">
        <name>FMN</name>
        <dbReference type="ChEBI" id="CHEBI:58210"/>
    </cofactor>
</comment>
<dbReference type="NCBIfam" id="NF003768">
    <property type="entry name" value="PRK05365.1"/>
    <property type="match status" value="1"/>
</dbReference>
<evidence type="ECO:0000313" key="8">
    <source>
        <dbReference type="Proteomes" id="UP000076852"/>
    </source>
</evidence>
<dbReference type="HAMAP" id="MF_01204">
    <property type="entry name" value="Oxidoreductase_RutE_HadB"/>
    <property type="match status" value="1"/>
</dbReference>
<dbReference type="STRING" id="1804984.AYM40_35310"/>
<dbReference type="RefSeq" id="WP_063500536.1">
    <property type="nucleotide sequence ID" value="NZ_CP014579.1"/>
</dbReference>
<dbReference type="Pfam" id="PF00881">
    <property type="entry name" value="Nitroreductase"/>
    <property type="match status" value="1"/>
</dbReference>
<keyword evidence="8" id="KW-1185">Reference proteome</keyword>
<keyword evidence="5" id="KW-0520">NAD</keyword>
<keyword evidence="4 5" id="KW-0560">Oxidoreductase</keyword>
<sequence>MNNILNDDGLNLLFREARTHSVWLNKPVADETLRQLYDLMKWAPTSANCNPARIVFLRTKEAKERLVPALSPGNVDKVISAPVTAIIAYDLNFHEKLPTLFPHNPGMRDHFASAPELVDTTARRNSSLQGAYLILAARALGLDCGPMSGFDNAKVDEEFFGGGKSDRDADEEFFPEGHLKSNFLCNLGYGDASNLHPRGPRLDFDQACTLL</sequence>
<evidence type="ECO:0000256" key="5">
    <source>
        <dbReference type="HAMAP-Rule" id="MF_01204"/>
    </source>
</evidence>